<evidence type="ECO:0000256" key="1">
    <source>
        <dbReference type="SAM" id="SignalP"/>
    </source>
</evidence>
<accession>A0ABU9XUE6</accession>
<keyword evidence="3" id="KW-1185">Reference proteome</keyword>
<evidence type="ECO:0000313" key="2">
    <source>
        <dbReference type="EMBL" id="MEN2787160.1"/>
    </source>
</evidence>
<feature type="chain" id="PRO_5045255866" evidence="1">
    <location>
        <begin position="20"/>
        <end position="156"/>
    </location>
</feature>
<gene>
    <name evidence="2" type="ORF">ABC969_12105</name>
</gene>
<comment type="caution">
    <text evidence="2">The sequence shown here is derived from an EMBL/GenBank/DDBJ whole genome shotgun (WGS) entry which is preliminary data.</text>
</comment>
<evidence type="ECO:0000313" key="3">
    <source>
        <dbReference type="Proteomes" id="UP001404104"/>
    </source>
</evidence>
<protein>
    <submittedName>
        <fullName evidence="2">Uncharacterized protein</fullName>
    </submittedName>
</protein>
<dbReference type="Proteomes" id="UP001404104">
    <property type="component" value="Unassembled WGS sequence"/>
</dbReference>
<dbReference type="RefSeq" id="WP_345865263.1">
    <property type="nucleotide sequence ID" value="NZ_JBDIMF010000005.1"/>
</dbReference>
<reference evidence="2 3" key="1">
    <citation type="submission" date="2024-05" db="EMBL/GenBank/DDBJ databases">
        <authorList>
            <person name="Liu Q."/>
            <person name="Xin Y.-H."/>
        </authorList>
    </citation>
    <scope>NUCLEOTIDE SEQUENCE [LARGE SCALE GENOMIC DNA]</scope>
    <source>
        <strain evidence="2 3">CGMCC 1.15349</strain>
    </source>
</reference>
<dbReference type="EMBL" id="JBDIMF010000005">
    <property type="protein sequence ID" value="MEN2787160.1"/>
    <property type="molecule type" value="Genomic_DNA"/>
</dbReference>
<keyword evidence="1" id="KW-0732">Signal</keyword>
<feature type="signal peptide" evidence="1">
    <location>
        <begin position="1"/>
        <end position="19"/>
    </location>
</feature>
<sequence length="156" mass="16953">MANPLPSLLLLMLVAPAPASPPRGAAPPPRGWGMTQMTIRQRIIIRTQRQVAPVSRPLPMPDDGPRVSEKKGPKCVPIERLAGTGVTRKNSVDLLLTDGTMLRAKLDDDCKALNFYGGMYLRKTPDGQLCGKRDVIRARSGGACPISSFKKLKPKK</sequence>
<name>A0ABU9XUE6_9SPHN</name>
<organism evidence="2 3">
    <name type="scientific">Sphingomonas qilianensis</name>
    <dbReference type="NCBI Taxonomy" id="1736690"/>
    <lineage>
        <taxon>Bacteria</taxon>
        <taxon>Pseudomonadati</taxon>
        <taxon>Pseudomonadota</taxon>
        <taxon>Alphaproteobacteria</taxon>
        <taxon>Sphingomonadales</taxon>
        <taxon>Sphingomonadaceae</taxon>
        <taxon>Sphingomonas</taxon>
    </lineage>
</organism>
<proteinExistence type="predicted"/>